<evidence type="ECO:0000313" key="1">
    <source>
        <dbReference type="EMBL" id="EDX78703.1"/>
    </source>
</evidence>
<reference evidence="1 2" key="1">
    <citation type="submission" date="2008-07" db="EMBL/GenBank/DDBJ databases">
        <authorList>
            <person name="Tandeau de Marsac N."/>
            <person name="Ferriera S."/>
            <person name="Johnson J."/>
            <person name="Kravitz S."/>
            <person name="Beeson K."/>
            <person name="Sutton G."/>
            <person name="Rogers Y.-H."/>
            <person name="Friedman R."/>
            <person name="Frazier M."/>
            <person name="Venter J.C."/>
        </authorList>
    </citation>
    <scope>NUCLEOTIDE SEQUENCE [LARGE SCALE GENOMIC DNA]</scope>
    <source>
        <strain evidence="1 2">PCC 7420</strain>
    </source>
</reference>
<dbReference type="Proteomes" id="UP000003835">
    <property type="component" value="Unassembled WGS sequence"/>
</dbReference>
<keyword evidence="2" id="KW-1185">Reference proteome</keyword>
<dbReference type="eggNOG" id="ENOG502ZBJK">
    <property type="taxonomic scope" value="Bacteria"/>
</dbReference>
<dbReference type="RefSeq" id="WP_006098180.1">
    <property type="nucleotide sequence ID" value="NZ_DS989841.1"/>
</dbReference>
<dbReference type="EMBL" id="DS989841">
    <property type="protein sequence ID" value="EDX78703.1"/>
    <property type="molecule type" value="Genomic_DNA"/>
</dbReference>
<accession>B4VHX4</accession>
<sequence>MRPNNQTLRLQLNHYRSYIAISCEDMEVGFCTPEFAAKMVEIFNEYERLHEENEMLNKALKLACIDLLKQAGISMNHLDRRIQDYLDKAKRPEHGTRAIAFLLRERQQALDISNREFVRFCASYKLAPQQLKDIFQGKDIPDSQLKSLSRILGKSVEELIEVRDGFSDSELNRLARILGTSNEDLAQVFSS</sequence>
<evidence type="ECO:0000313" key="2">
    <source>
        <dbReference type="Proteomes" id="UP000003835"/>
    </source>
</evidence>
<gene>
    <name evidence="1" type="ORF">MC7420_7356</name>
</gene>
<dbReference type="HOGENOM" id="CLU_1420040_0_0_3"/>
<name>B4VHX4_9CYAN</name>
<dbReference type="AlphaFoldDB" id="B4VHX4"/>
<protein>
    <submittedName>
        <fullName evidence="1">Uncharacterized protein</fullName>
    </submittedName>
</protein>
<dbReference type="OrthoDB" id="462524at2"/>
<organism evidence="1 2">
    <name type="scientific">Coleofasciculus chthonoplastes PCC 7420</name>
    <dbReference type="NCBI Taxonomy" id="118168"/>
    <lineage>
        <taxon>Bacteria</taxon>
        <taxon>Bacillati</taxon>
        <taxon>Cyanobacteriota</taxon>
        <taxon>Cyanophyceae</taxon>
        <taxon>Coleofasciculales</taxon>
        <taxon>Coleofasciculaceae</taxon>
        <taxon>Coleofasciculus</taxon>
    </lineage>
</organism>
<proteinExistence type="predicted"/>